<protein>
    <submittedName>
        <fullName evidence="1">Uncharacterized protein</fullName>
    </submittedName>
</protein>
<gene>
    <name evidence="1" type="ORF">POL68_41935</name>
</gene>
<accession>A0ABT5DQS9</accession>
<proteinExistence type="predicted"/>
<reference evidence="1 2" key="1">
    <citation type="submission" date="2022-11" db="EMBL/GenBank/DDBJ databases">
        <title>Minimal conservation of predation-associated metabolite biosynthetic gene clusters underscores biosynthetic potential of Myxococcota including descriptions for ten novel species: Archangium lansinium sp. nov., Myxococcus landrumus sp. nov., Nannocystis bai.</title>
        <authorList>
            <person name="Ahearne A."/>
            <person name="Stevens C."/>
            <person name="Dowd S."/>
        </authorList>
    </citation>
    <scope>NUCLEOTIDE SEQUENCE [LARGE SCALE GENOMIC DNA]</scope>
    <source>
        <strain evidence="1 2">NCWAL01</strain>
    </source>
</reference>
<evidence type="ECO:0000313" key="2">
    <source>
        <dbReference type="Proteomes" id="UP001221838"/>
    </source>
</evidence>
<dbReference type="Proteomes" id="UP001221838">
    <property type="component" value="Unassembled WGS sequence"/>
</dbReference>
<comment type="caution">
    <text evidence="1">The sequence shown here is derived from an EMBL/GenBank/DDBJ whole genome shotgun (WGS) entry which is preliminary data.</text>
</comment>
<dbReference type="RefSeq" id="WP_272145755.1">
    <property type="nucleotide sequence ID" value="NZ_JAQNDM010000002.1"/>
</dbReference>
<dbReference type="EMBL" id="JAQNDM010000002">
    <property type="protein sequence ID" value="MDC0715083.1"/>
    <property type="molecule type" value="Genomic_DNA"/>
</dbReference>
<sequence>MAVYRQKMITGSVMGLTGPDLIRENMYLLSLNKPWAQLPAGNLSRLVPEVEELNGVMTSWNTSPMEHVNWKTIAAKASDCRIAGMQVLKEK</sequence>
<name>A0ABT5DQS9_9BACT</name>
<keyword evidence="2" id="KW-1185">Reference proteome</keyword>
<organism evidence="1 2">
    <name type="scientific">Stigmatella ashevillensis</name>
    <dbReference type="NCBI Taxonomy" id="2995309"/>
    <lineage>
        <taxon>Bacteria</taxon>
        <taxon>Pseudomonadati</taxon>
        <taxon>Myxococcota</taxon>
        <taxon>Myxococcia</taxon>
        <taxon>Myxococcales</taxon>
        <taxon>Cystobacterineae</taxon>
        <taxon>Archangiaceae</taxon>
        <taxon>Stigmatella</taxon>
    </lineage>
</organism>
<evidence type="ECO:0000313" key="1">
    <source>
        <dbReference type="EMBL" id="MDC0715083.1"/>
    </source>
</evidence>